<sequence length="534" mass="58356">MFWPILAKEQCDQQHFDGDPQPVVRPRGAREHFSTTMDRPRCCVVATLINLTCALSASVSALSFALGRASISGRTNPLPTTTFATPPVQASFLAPRSGRRHFGLAAADGSDDANDEFSWLKSRLNINANARAKDTVDKTIKKSGLDDKRLKSRLNNNARAKDTTLVDEKIRRSLEGLEEKRGFFPLAGAGRARIWEDEMSPVVASLSGMVNVEALAALVNSNQTGTSLNKDDVDSSGTSFLNGGALVFDDFIRNLIPSDSTSETANITIDDLTNFSENQVARQETILPSSLVKSDRNVDAERILQDATRRLETMLNETSSALSPINIQSIFEQAGNVLDVERASKSTADLVSFGNKVLYEGLESLFLPKYASIKQINSDEQQLKIAKPSEFAVLAGAVYEDPVENSQSVNHSFVARGKAADVAWMVTDSVQDESDFLLDVKSRPVLVRTVAIRGYDASDEDVDRVRLLNMICTANSTTLGPLRVHEGMFSIARELLADIRPYIDWTSPNHKLVFTGHSIGGALSILLMAMLTVE</sequence>
<organism evidence="2 3">
    <name type="scientific">Thalassiosira oceanica</name>
    <name type="common">Marine diatom</name>
    <dbReference type="NCBI Taxonomy" id="159749"/>
    <lineage>
        <taxon>Eukaryota</taxon>
        <taxon>Sar</taxon>
        <taxon>Stramenopiles</taxon>
        <taxon>Ochrophyta</taxon>
        <taxon>Bacillariophyta</taxon>
        <taxon>Coscinodiscophyceae</taxon>
        <taxon>Thalassiosirophycidae</taxon>
        <taxon>Thalassiosirales</taxon>
        <taxon>Thalassiosiraceae</taxon>
        <taxon>Thalassiosira</taxon>
    </lineage>
</organism>
<dbReference type="SUPFAM" id="SSF53474">
    <property type="entry name" value="alpha/beta-Hydrolases"/>
    <property type="match status" value="1"/>
</dbReference>
<feature type="non-terminal residue" evidence="2">
    <location>
        <position position="534"/>
    </location>
</feature>
<keyword evidence="3" id="KW-1185">Reference proteome</keyword>
<protein>
    <recommendedName>
        <fullName evidence="1">Fungal lipase-type domain-containing protein</fullName>
    </recommendedName>
</protein>
<evidence type="ECO:0000259" key="1">
    <source>
        <dbReference type="Pfam" id="PF01764"/>
    </source>
</evidence>
<name>K0SQK5_THAOC</name>
<dbReference type="Pfam" id="PF01764">
    <property type="entry name" value="Lipase_3"/>
    <property type="match status" value="1"/>
</dbReference>
<evidence type="ECO:0000313" key="3">
    <source>
        <dbReference type="Proteomes" id="UP000266841"/>
    </source>
</evidence>
<dbReference type="InterPro" id="IPR029058">
    <property type="entry name" value="AB_hydrolase_fold"/>
</dbReference>
<accession>K0SQK5</accession>
<evidence type="ECO:0000313" key="2">
    <source>
        <dbReference type="EMBL" id="EJK68578.1"/>
    </source>
</evidence>
<reference evidence="2 3" key="1">
    <citation type="journal article" date="2012" name="Genome Biol.">
        <title>Genome and low-iron response of an oceanic diatom adapted to chronic iron limitation.</title>
        <authorList>
            <person name="Lommer M."/>
            <person name="Specht M."/>
            <person name="Roy A.S."/>
            <person name="Kraemer L."/>
            <person name="Andreson R."/>
            <person name="Gutowska M.A."/>
            <person name="Wolf J."/>
            <person name="Bergner S.V."/>
            <person name="Schilhabel M.B."/>
            <person name="Klostermeier U.C."/>
            <person name="Beiko R.G."/>
            <person name="Rosenstiel P."/>
            <person name="Hippler M."/>
            <person name="Laroche J."/>
        </authorList>
    </citation>
    <scope>NUCLEOTIDE SEQUENCE [LARGE SCALE GENOMIC DNA]</scope>
    <source>
        <strain evidence="2 3">CCMP1005</strain>
    </source>
</reference>
<dbReference type="Proteomes" id="UP000266841">
    <property type="component" value="Unassembled WGS sequence"/>
</dbReference>
<dbReference type="EMBL" id="AGNL01011135">
    <property type="protein sequence ID" value="EJK68578.1"/>
    <property type="molecule type" value="Genomic_DNA"/>
</dbReference>
<comment type="caution">
    <text evidence="2">The sequence shown here is derived from an EMBL/GenBank/DDBJ whole genome shotgun (WGS) entry which is preliminary data.</text>
</comment>
<feature type="domain" description="Fungal lipase-type" evidence="1">
    <location>
        <begin position="467"/>
        <end position="531"/>
    </location>
</feature>
<dbReference type="GO" id="GO:0006629">
    <property type="term" value="P:lipid metabolic process"/>
    <property type="evidence" value="ECO:0007669"/>
    <property type="project" value="InterPro"/>
</dbReference>
<dbReference type="eggNOG" id="ENOG502R8MZ">
    <property type="taxonomic scope" value="Eukaryota"/>
</dbReference>
<dbReference type="Gene3D" id="3.40.50.1820">
    <property type="entry name" value="alpha/beta hydrolase"/>
    <property type="match status" value="1"/>
</dbReference>
<gene>
    <name evidence="2" type="ORF">THAOC_10231</name>
</gene>
<proteinExistence type="predicted"/>
<dbReference type="InterPro" id="IPR002921">
    <property type="entry name" value="Fungal_lipase-type"/>
</dbReference>
<dbReference type="AlphaFoldDB" id="K0SQK5"/>